<comment type="caution">
    <text evidence="3">The sequence shown here is derived from an EMBL/GenBank/DDBJ whole genome shotgun (WGS) entry which is preliminary data.</text>
</comment>
<reference evidence="3 4" key="1">
    <citation type="journal article" date="2024" name="J. Plant Pathol.">
        <title>Sequence and assembly of the genome of Seiridium unicorne, isolate CBS 538.82, causal agent of cypress canker disease.</title>
        <authorList>
            <person name="Scali E."/>
            <person name="Rocca G.D."/>
            <person name="Danti R."/>
            <person name="Garbelotto M."/>
            <person name="Barberini S."/>
            <person name="Baroncelli R."/>
            <person name="Emiliani G."/>
        </authorList>
    </citation>
    <scope>NUCLEOTIDE SEQUENCE [LARGE SCALE GENOMIC DNA]</scope>
    <source>
        <strain evidence="3 4">BM-138-508</strain>
    </source>
</reference>
<proteinExistence type="predicted"/>
<feature type="compositionally biased region" description="Basic and acidic residues" evidence="2">
    <location>
        <begin position="647"/>
        <end position="676"/>
    </location>
</feature>
<protein>
    <recommendedName>
        <fullName evidence="5">Autophagy-related protein 28</fullName>
    </recommendedName>
</protein>
<keyword evidence="1" id="KW-0175">Coiled coil</keyword>
<evidence type="ECO:0000313" key="4">
    <source>
        <dbReference type="Proteomes" id="UP001408356"/>
    </source>
</evidence>
<name>A0ABR2VEF3_9PEZI</name>
<feature type="compositionally biased region" description="Polar residues" evidence="2">
    <location>
        <begin position="221"/>
        <end position="233"/>
    </location>
</feature>
<feature type="region of interest" description="Disordered" evidence="2">
    <location>
        <begin position="597"/>
        <end position="685"/>
    </location>
</feature>
<evidence type="ECO:0000313" key="3">
    <source>
        <dbReference type="EMBL" id="KAK9425298.1"/>
    </source>
</evidence>
<feature type="compositionally biased region" description="Low complexity" evidence="2">
    <location>
        <begin position="235"/>
        <end position="250"/>
    </location>
</feature>
<feature type="coiled-coil region" evidence="1">
    <location>
        <begin position="310"/>
        <end position="378"/>
    </location>
</feature>
<evidence type="ECO:0000256" key="2">
    <source>
        <dbReference type="SAM" id="MobiDB-lite"/>
    </source>
</evidence>
<feature type="compositionally biased region" description="Polar residues" evidence="2">
    <location>
        <begin position="61"/>
        <end position="74"/>
    </location>
</feature>
<gene>
    <name evidence="3" type="ORF">SUNI508_13170</name>
</gene>
<dbReference type="EMBL" id="JARVKF010000021">
    <property type="protein sequence ID" value="KAK9425298.1"/>
    <property type="molecule type" value="Genomic_DNA"/>
</dbReference>
<evidence type="ECO:0000256" key="1">
    <source>
        <dbReference type="SAM" id="Coils"/>
    </source>
</evidence>
<feature type="region of interest" description="Disordered" evidence="2">
    <location>
        <begin position="215"/>
        <end position="263"/>
    </location>
</feature>
<accession>A0ABR2VEF3</accession>
<feature type="region of interest" description="Disordered" evidence="2">
    <location>
        <begin position="1"/>
        <end position="82"/>
    </location>
</feature>
<sequence length="747" mass="82874">MASKSSFLPRLSLGGNGSPILPMHNRGNKSNDYDLSELSPRPSSPLLSPDHVHDFGFQDSVAYSGNGNTENRSNGKGKGKAVAYAEQAEEFPPVSVVDRMRIHREKQAASREREQQAAAEIRRARNGPSWQPPSQLEYRDDDRKVRGQQLSPRSRQSQGSNLGSSFIGFLNPAPSNTDRSPVSEVDSTFRAIQHREVQIQKELQKLLDAQASALDQGGASNGASQDGNETPRGTSRASSSPYRSRSASSYEGSPAPTVIPVRQPKPKPLTIRQVRASIARSMAMLSDLKEEEEACVASAISARKTALAKANKLSHQYKAIAADLRALETDDPLRRELEDMSNEYGRVSGDIDELEGRLRALKHRKRVLEARMEEVKSERESGLSGYKGALKETERDIGEMMRIPGVKVLPIDAASQFQQAPGPDANADETTKSDVLDRALSGHEFMRMRPERRTIAMAKEWWEGEMALLSRRKDAVDEERDALSEGAEIWAHIVQLIVDYERRLSAALNDSMQVRPDERHKLEENLFKSQHRDLQETMKEMEKTLHYVEERGWNLLVAAIGAELEGFVEGENILVGLMKAKGYELPSGASLVNLGEAKEKSGEEFPQTTGIAKKPDSHKEEDEDELTRSVVRRWGGQSETRTSPRASQEEDRGEDANSHNEPPRDLLEVHHDHKEESDNEVPADLLVSAIQADESEDDHANEVPAEFLSMHNASLKGADRGVDDEDNEVPKDLLGEVAADVRDDAVD</sequence>
<organism evidence="3 4">
    <name type="scientific">Seiridium unicorne</name>
    <dbReference type="NCBI Taxonomy" id="138068"/>
    <lineage>
        <taxon>Eukaryota</taxon>
        <taxon>Fungi</taxon>
        <taxon>Dikarya</taxon>
        <taxon>Ascomycota</taxon>
        <taxon>Pezizomycotina</taxon>
        <taxon>Sordariomycetes</taxon>
        <taxon>Xylariomycetidae</taxon>
        <taxon>Amphisphaeriales</taxon>
        <taxon>Sporocadaceae</taxon>
        <taxon>Seiridium</taxon>
    </lineage>
</organism>
<keyword evidence="4" id="KW-1185">Reference proteome</keyword>
<feature type="compositionally biased region" description="Polar residues" evidence="2">
    <location>
        <begin position="148"/>
        <end position="164"/>
    </location>
</feature>
<feature type="compositionally biased region" description="Low complexity" evidence="2">
    <location>
        <begin position="36"/>
        <end position="49"/>
    </location>
</feature>
<dbReference type="Proteomes" id="UP001408356">
    <property type="component" value="Unassembled WGS sequence"/>
</dbReference>
<feature type="region of interest" description="Disordered" evidence="2">
    <location>
        <begin position="106"/>
        <end position="184"/>
    </location>
</feature>
<feature type="compositionally biased region" description="Basic and acidic residues" evidence="2">
    <location>
        <begin position="106"/>
        <end position="123"/>
    </location>
</feature>
<evidence type="ECO:0008006" key="5">
    <source>
        <dbReference type="Google" id="ProtNLM"/>
    </source>
</evidence>
<feature type="compositionally biased region" description="Polar residues" evidence="2">
    <location>
        <begin position="637"/>
        <end position="646"/>
    </location>
</feature>